<protein>
    <recommendedName>
        <fullName evidence="3">RING-type E3 ubiquitin transferase</fullName>
        <ecNumber evidence="3">2.3.2.27</ecNumber>
    </recommendedName>
</protein>
<evidence type="ECO:0000256" key="9">
    <source>
        <dbReference type="PROSITE-ProRule" id="PRU00175"/>
    </source>
</evidence>
<gene>
    <name evidence="12" type="ORF">SAY86_019014</name>
</gene>
<dbReference type="PANTHER" id="PTHR22937:SF224">
    <property type="entry name" value="E3 UBIQUITIN-PROTEIN LIGASE MBR1-RELATED"/>
    <property type="match status" value="1"/>
</dbReference>
<dbReference type="InterPro" id="IPR013083">
    <property type="entry name" value="Znf_RING/FYVE/PHD"/>
</dbReference>
<keyword evidence="4" id="KW-0808">Transferase</keyword>
<dbReference type="SUPFAM" id="SSF57850">
    <property type="entry name" value="RING/U-box"/>
    <property type="match status" value="1"/>
</dbReference>
<keyword evidence="6 9" id="KW-0863">Zinc-finger</keyword>
<dbReference type="Pfam" id="PF13639">
    <property type="entry name" value="zf-RING_2"/>
    <property type="match status" value="1"/>
</dbReference>
<evidence type="ECO:0000256" key="1">
    <source>
        <dbReference type="ARBA" id="ARBA00000900"/>
    </source>
</evidence>
<dbReference type="PANTHER" id="PTHR22937">
    <property type="entry name" value="E3 UBIQUITIN-PROTEIN LIGASE RNF165"/>
    <property type="match status" value="1"/>
</dbReference>
<evidence type="ECO:0000259" key="11">
    <source>
        <dbReference type="PROSITE" id="PS50089"/>
    </source>
</evidence>
<dbReference type="Gene3D" id="3.30.40.10">
    <property type="entry name" value="Zinc/RING finger domain, C3HC4 (zinc finger)"/>
    <property type="match status" value="1"/>
</dbReference>
<dbReference type="GO" id="GO:0043161">
    <property type="term" value="P:proteasome-mediated ubiquitin-dependent protein catabolic process"/>
    <property type="evidence" value="ECO:0007669"/>
    <property type="project" value="UniProtKB-ARBA"/>
</dbReference>
<comment type="pathway">
    <text evidence="2">Protein modification; protein ubiquitination.</text>
</comment>
<feature type="region of interest" description="Disordered" evidence="10">
    <location>
        <begin position="393"/>
        <end position="448"/>
    </location>
</feature>
<dbReference type="InterPro" id="IPR045191">
    <property type="entry name" value="MBR1/2-like"/>
</dbReference>
<dbReference type="GO" id="GO:0061630">
    <property type="term" value="F:ubiquitin protein ligase activity"/>
    <property type="evidence" value="ECO:0007669"/>
    <property type="project" value="UniProtKB-EC"/>
</dbReference>
<accession>A0AAN7LE81</accession>
<keyword evidence="5" id="KW-0479">Metal-binding</keyword>
<feature type="compositionally biased region" description="Basic residues" evidence="10">
    <location>
        <begin position="596"/>
        <end position="605"/>
    </location>
</feature>
<feature type="region of interest" description="Disordered" evidence="10">
    <location>
        <begin position="255"/>
        <end position="345"/>
    </location>
</feature>
<feature type="compositionally biased region" description="Low complexity" evidence="10">
    <location>
        <begin position="578"/>
        <end position="589"/>
    </location>
</feature>
<evidence type="ECO:0000313" key="13">
    <source>
        <dbReference type="Proteomes" id="UP001346149"/>
    </source>
</evidence>
<feature type="compositionally biased region" description="Low complexity" evidence="10">
    <location>
        <begin position="393"/>
        <end position="418"/>
    </location>
</feature>
<keyword evidence="7" id="KW-0833">Ubl conjugation pathway</keyword>
<evidence type="ECO:0000256" key="6">
    <source>
        <dbReference type="ARBA" id="ARBA00022771"/>
    </source>
</evidence>
<keyword evidence="13" id="KW-1185">Reference proteome</keyword>
<evidence type="ECO:0000256" key="8">
    <source>
        <dbReference type="ARBA" id="ARBA00022833"/>
    </source>
</evidence>
<evidence type="ECO:0000256" key="4">
    <source>
        <dbReference type="ARBA" id="ARBA00022679"/>
    </source>
</evidence>
<dbReference type="FunFam" id="3.30.40.10:FF:000309">
    <property type="entry name" value="E3 ubiquitin-protein ligase MBR2"/>
    <property type="match status" value="1"/>
</dbReference>
<evidence type="ECO:0000313" key="12">
    <source>
        <dbReference type="EMBL" id="KAK4784646.1"/>
    </source>
</evidence>
<dbReference type="EC" id="2.3.2.27" evidence="3"/>
<comment type="caution">
    <text evidence="12">The sequence shown here is derived from an EMBL/GenBank/DDBJ whole genome shotgun (WGS) entry which is preliminary data.</text>
</comment>
<feature type="compositionally biased region" description="Low complexity" evidence="10">
    <location>
        <begin position="286"/>
        <end position="299"/>
    </location>
</feature>
<feature type="compositionally biased region" description="Polar residues" evidence="10">
    <location>
        <begin position="318"/>
        <end position="345"/>
    </location>
</feature>
<sequence>MFKNEKGVNFCDRDEFVKWNLMPLISILISLSLSLSLSRHNHYDQLHIADAKLCWRSVLWSLTVQFGNITISITKHYLGEAYLPLMQRPRSKIESVPEDVDMNLGSSLPSDGITQETYLSNRLNQEGMCSSSYASSSESSPSLHIAGDADERLHTQNFGQPSFAMNWESRVNFEGTKVKHDRSPSVGTSVGTGPNLEARQSELHHNVLFPETVVTRNPSANLTCCGPSINPILNLEPGAGTSTVGQLGNSLHLSGSSSHMDGRMGCSSTSLAAWSSSSGKRKTLDGTSGQSNSSASSTGVLQNENSAWPNETPPLGNSPDTTNSLPSTLWDSRSANSPEHMTPSTELNVREAAIEPFPSLNINVGMRTTNALRNFNRRGSLWPQQEPSAFLSPSTISSLGSSTHPSGYSLSRPGSSSSFLGTRSRGDTPGNAGVPQTSLSSAIQAPQFPRNAPRFPWRGVLHSRNNHFNSSFHLEGPRDEANPESLWRYISETPVVSPAAETSNMGQDSPGWDLAAGFTSHMQDLPSNRISHSSSSHPQLPPFVTSHSMGPEMQRLLDLVPWATESFHAQNSNLHALPSSSVSSSSPSPTGGNLLGHRRPYHRHGFSAGRQSDDLLAMSESPVRVFIQDFEERNRAIAEIRQVLNAMRRGENLRAQDYGLFEPLMFQSLTDMRDQHREMRLDVDNMSYEELLELEERIGDVSTGLNEETIMKFLKQRKNQISTGAGFAKDLEPCCICQEQYVDGDEIGELDCGHDFHVNCIKQWLRHKNLCPICKTTGLVT</sequence>
<comment type="catalytic activity">
    <reaction evidence="1">
        <text>S-ubiquitinyl-[E2 ubiquitin-conjugating enzyme]-L-cysteine + [acceptor protein]-L-lysine = [E2 ubiquitin-conjugating enzyme]-L-cysteine + N(6)-ubiquitinyl-[acceptor protein]-L-lysine.</text>
        <dbReference type="EC" id="2.3.2.27"/>
    </reaction>
</comment>
<evidence type="ECO:0000256" key="7">
    <source>
        <dbReference type="ARBA" id="ARBA00022786"/>
    </source>
</evidence>
<name>A0AAN7LE81_TRANT</name>
<feature type="region of interest" description="Disordered" evidence="10">
    <location>
        <begin position="575"/>
        <end position="608"/>
    </location>
</feature>
<feature type="domain" description="RING-type" evidence="11">
    <location>
        <begin position="734"/>
        <end position="775"/>
    </location>
</feature>
<dbReference type="Proteomes" id="UP001346149">
    <property type="component" value="Unassembled WGS sequence"/>
</dbReference>
<evidence type="ECO:0000256" key="5">
    <source>
        <dbReference type="ARBA" id="ARBA00022723"/>
    </source>
</evidence>
<keyword evidence="8" id="KW-0862">Zinc</keyword>
<evidence type="ECO:0000256" key="3">
    <source>
        <dbReference type="ARBA" id="ARBA00012483"/>
    </source>
</evidence>
<organism evidence="12 13">
    <name type="scientific">Trapa natans</name>
    <name type="common">Water chestnut</name>
    <dbReference type="NCBI Taxonomy" id="22666"/>
    <lineage>
        <taxon>Eukaryota</taxon>
        <taxon>Viridiplantae</taxon>
        <taxon>Streptophyta</taxon>
        <taxon>Embryophyta</taxon>
        <taxon>Tracheophyta</taxon>
        <taxon>Spermatophyta</taxon>
        <taxon>Magnoliopsida</taxon>
        <taxon>eudicotyledons</taxon>
        <taxon>Gunneridae</taxon>
        <taxon>Pentapetalae</taxon>
        <taxon>rosids</taxon>
        <taxon>malvids</taxon>
        <taxon>Myrtales</taxon>
        <taxon>Lythraceae</taxon>
        <taxon>Trapa</taxon>
    </lineage>
</organism>
<dbReference type="GO" id="GO:0010228">
    <property type="term" value="P:vegetative to reproductive phase transition of meristem"/>
    <property type="evidence" value="ECO:0007669"/>
    <property type="project" value="UniProtKB-ARBA"/>
</dbReference>
<feature type="compositionally biased region" description="Low complexity" evidence="10">
    <location>
        <begin position="267"/>
        <end position="278"/>
    </location>
</feature>
<dbReference type="EMBL" id="JAXQNO010000014">
    <property type="protein sequence ID" value="KAK4784646.1"/>
    <property type="molecule type" value="Genomic_DNA"/>
</dbReference>
<feature type="compositionally biased region" description="Polar residues" evidence="10">
    <location>
        <begin position="434"/>
        <end position="444"/>
    </location>
</feature>
<reference evidence="12 13" key="1">
    <citation type="journal article" date="2023" name="Hortic Res">
        <title>Pangenome of water caltrop reveals structural variations and asymmetric subgenome divergence after allopolyploidization.</title>
        <authorList>
            <person name="Zhang X."/>
            <person name="Chen Y."/>
            <person name="Wang L."/>
            <person name="Yuan Y."/>
            <person name="Fang M."/>
            <person name="Shi L."/>
            <person name="Lu R."/>
            <person name="Comes H.P."/>
            <person name="Ma Y."/>
            <person name="Chen Y."/>
            <person name="Huang G."/>
            <person name="Zhou Y."/>
            <person name="Zheng Z."/>
            <person name="Qiu Y."/>
        </authorList>
    </citation>
    <scope>NUCLEOTIDE SEQUENCE [LARGE SCALE GENOMIC DNA]</scope>
    <source>
        <strain evidence="12">F231</strain>
    </source>
</reference>
<feature type="compositionally biased region" description="Polar residues" evidence="10">
    <location>
        <begin position="300"/>
        <end position="309"/>
    </location>
</feature>
<dbReference type="AlphaFoldDB" id="A0AAN7LE81"/>
<proteinExistence type="predicted"/>
<evidence type="ECO:0000256" key="2">
    <source>
        <dbReference type="ARBA" id="ARBA00004906"/>
    </source>
</evidence>
<dbReference type="SMART" id="SM00184">
    <property type="entry name" value="RING"/>
    <property type="match status" value="1"/>
</dbReference>
<evidence type="ECO:0000256" key="10">
    <source>
        <dbReference type="SAM" id="MobiDB-lite"/>
    </source>
</evidence>
<dbReference type="GO" id="GO:0008270">
    <property type="term" value="F:zinc ion binding"/>
    <property type="evidence" value="ECO:0007669"/>
    <property type="project" value="UniProtKB-KW"/>
</dbReference>
<dbReference type="InterPro" id="IPR001841">
    <property type="entry name" value="Znf_RING"/>
</dbReference>
<dbReference type="PROSITE" id="PS50089">
    <property type="entry name" value="ZF_RING_2"/>
    <property type="match status" value="1"/>
</dbReference>